<feature type="region of interest" description="Disordered" evidence="1">
    <location>
        <begin position="190"/>
        <end position="264"/>
    </location>
</feature>
<organism evidence="3 4">
    <name type="scientific">Bursaphelenchus xylophilus</name>
    <name type="common">Pinewood nematode worm</name>
    <name type="synonym">Aphelenchoides xylophilus</name>
    <dbReference type="NCBI Taxonomy" id="6326"/>
    <lineage>
        <taxon>Eukaryota</taxon>
        <taxon>Metazoa</taxon>
        <taxon>Ecdysozoa</taxon>
        <taxon>Nematoda</taxon>
        <taxon>Chromadorea</taxon>
        <taxon>Rhabditida</taxon>
        <taxon>Tylenchina</taxon>
        <taxon>Tylenchomorpha</taxon>
        <taxon>Aphelenchoidea</taxon>
        <taxon>Aphelenchoididae</taxon>
        <taxon>Bursaphelenchus</taxon>
    </lineage>
</organism>
<feature type="compositionally biased region" description="Low complexity" evidence="1">
    <location>
        <begin position="40"/>
        <end position="49"/>
    </location>
</feature>
<feature type="compositionally biased region" description="Pro residues" evidence="1">
    <location>
        <begin position="50"/>
        <end position="108"/>
    </location>
</feature>
<evidence type="ECO:0000256" key="1">
    <source>
        <dbReference type="SAM" id="MobiDB-lite"/>
    </source>
</evidence>
<feature type="region of interest" description="Disordered" evidence="1">
    <location>
        <begin position="40"/>
        <end position="108"/>
    </location>
</feature>
<proteinExistence type="predicted"/>
<gene>
    <name evidence="3" type="ORF">BXYJ_LOCUS14212</name>
</gene>
<protein>
    <submittedName>
        <fullName evidence="3">(pine wood nematode) hypothetical protein</fullName>
    </submittedName>
</protein>
<dbReference type="EMBL" id="CAJFDI010000006">
    <property type="protein sequence ID" value="CAD5234121.1"/>
    <property type="molecule type" value="Genomic_DNA"/>
</dbReference>
<feature type="compositionally biased region" description="Pro residues" evidence="1">
    <location>
        <begin position="223"/>
        <end position="253"/>
    </location>
</feature>
<keyword evidence="4" id="KW-1185">Reference proteome</keyword>
<evidence type="ECO:0000256" key="2">
    <source>
        <dbReference type="SAM" id="SignalP"/>
    </source>
</evidence>
<dbReference type="AlphaFoldDB" id="A0A7I8X057"/>
<evidence type="ECO:0000313" key="3">
    <source>
        <dbReference type="EMBL" id="CAD5234121.1"/>
    </source>
</evidence>
<feature type="signal peptide" evidence="2">
    <location>
        <begin position="1"/>
        <end position="18"/>
    </location>
</feature>
<reference evidence="3" key="1">
    <citation type="submission" date="2020-09" db="EMBL/GenBank/DDBJ databases">
        <authorList>
            <person name="Kikuchi T."/>
        </authorList>
    </citation>
    <scope>NUCLEOTIDE SEQUENCE</scope>
    <source>
        <strain evidence="3">Ka4C1</strain>
    </source>
</reference>
<dbReference type="Proteomes" id="UP000582659">
    <property type="component" value="Unassembled WGS sequence"/>
</dbReference>
<sequence>MNTFLSILLLFFIAVPLGAPRYYGGLSMDDLILSDISPTRAPSPTRATRPPSPINIFTPPPYDRLPPAYPPGPPPPYSRYPPSGPPPPYDNGPVPPPHDPPPYSPSRYPSPPHIFDKMRGFLYTLVAFFVVIVSAVPQSDDDLSMEDLELRGNKYTTTYYPVPDHIRWHPNRPSPLPIYEFPEHLPFQAPGRGFVPPMNPPQAVIPPRRSPPPPLQGPLNPQLLPPPFIPPPNSPPPRRDGSPPPNPQPPRPVSPNRNRFWFPP</sequence>
<name>A0A7I8X057_BURXY</name>
<dbReference type="PRINTS" id="PR01217">
    <property type="entry name" value="PRICHEXTENSN"/>
</dbReference>
<comment type="caution">
    <text evidence="3">The sequence shown here is derived from an EMBL/GenBank/DDBJ whole genome shotgun (WGS) entry which is preliminary data.</text>
</comment>
<keyword evidence="2" id="KW-0732">Signal</keyword>
<dbReference type="EMBL" id="CAJFCV020000006">
    <property type="protein sequence ID" value="CAG9129702.1"/>
    <property type="molecule type" value="Genomic_DNA"/>
</dbReference>
<feature type="chain" id="PRO_5036400079" evidence="2">
    <location>
        <begin position="19"/>
        <end position="264"/>
    </location>
</feature>
<dbReference type="Proteomes" id="UP000659654">
    <property type="component" value="Unassembled WGS sequence"/>
</dbReference>
<evidence type="ECO:0000313" key="4">
    <source>
        <dbReference type="Proteomes" id="UP000659654"/>
    </source>
</evidence>
<feature type="compositionally biased region" description="Pro residues" evidence="1">
    <location>
        <begin position="197"/>
        <end position="216"/>
    </location>
</feature>
<accession>A0A7I8X057</accession>